<dbReference type="InterPro" id="IPR000873">
    <property type="entry name" value="AMP-dep_synth/lig_dom"/>
</dbReference>
<dbReference type="Pfam" id="PF13193">
    <property type="entry name" value="AMP-binding_C"/>
    <property type="match status" value="1"/>
</dbReference>
<dbReference type="Pfam" id="PF00501">
    <property type="entry name" value="AMP-binding"/>
    <property type="match status" value="1"/>
</dbReference>
<dbReference type="Gene3D" id="3.30.300.30">
    <property type="match status" value="1"/>
</dbReference>
<dbReference type="Gene3D" id="3.40.50.12780">
    <property type="entry name" value="N-terminal domain of ligase-like"/>
    <property type="match status" value="1"/>
</dbReference>
<evidence type="ECO:0000313" key="4">
    <source>
        <dbReference type="Proteomes" id="UP000006201"/>
    </source>
</evidence>
<dbReference type="InterPro" id="IPR042099">
    <property type="entry name" value="ANL_N_sf"/>
</dbReference>
<dbReference type="SUPFAM" id="SSF56801">
    <property type="entry name" value="Acetyl-CoA synthetase-like"/>
    <property type="match status" value="1"/>
</dbReference>
<dbReference type="GO" id="GO:0005737">
    <property type="term" value="C:cytoplasm"/>
    <property type="evidence" value="ECO:0007669"/>
    <property type="project" value="TreeGrafter"/>
</dbReference>
<dbReference type="PANTHER" id="PTHR45527">
    <property type="entry name" value="NONRIBOSOMAL PEPTIDE SYNTHETASE"/>
    <property type="match status" value="1"/>
</dbReference>
<dbReference type="STRING" id="87626.PTD2_11134"/>
<dbReference type="InterPro" id="IPR045851">
    <property type="entry name" value="AMP-bd_C_sf"/>
</dbReference>
<feature type="domain" description="AMP-binding enzyme C-terminal" evidence="2">
    <location>
        <begin position="421"/>
        <end position="494"/>
    </location>
</feature>
<evidence type="ECO:0000313" key="3">
    <source>
        <dbReference type="EMBL" id="EAR29365.1"/>
    </source>
</evidence>
<gene>
    <name evidence="3" type="ORF">PTD2_11134</name>
</gene>
<organism evidence="3 4">
    <name type="scientific">Pseudoalteromonas tunicata D2</name>
    <dbReference type="NCBI Taxonomy" id="87626"/>
    <lineage>
        <taxon>Bacteria</taxon>
        <taxon>Pseudomonadati</taxon>
        <taxon>Pseudomonadota</taxon>
        <taxon>Gammaproteobacteria</taxon>
        <taxon>Alteromonadales</taxon>
        <taxon>Pseudoalteromonadaceae</taxon>
        <taxon>Pseudoalteromonas</taxon>
    </lineage>
</organism>
<accession>A4C5W1</accession>
<name>A4C5W1_9GAMM</name>
<dbReference type="EMBL" id="AAOH01000002">
    <property type="protein sequence ID" value="EAR29365.1"/>
    <property type="molecule type" value="Genomic_DNA"/>
</dbReference>
<sequence>MDKLTSKTLHRALFYWAQLQPQQPFLLAEPALNYGQTVNYVCNLAQTLGQVERVAIWMDKSNHFAVAILACLTAGASYVPIDSKQPLTRLKLIVDDANVDTIIVDDAHYQMLLPLLSHLPELKVVVITDTAAQLGFDWCSAINTELNYEHKDRQNNELAAILFTSGSTGKPKGVQLTVDNLQHFVNWSAKNLALSSQDRFLNLASFNFDLSTFDLFVSLAVGASLYVASDDAAKQPLQLVSVLNGQQITVMYTVPSLLNLMNRIGLWQQAEPVKLRHVIFAGEAMPKPCLQALAKVLPNTDLHNFYGPTETNVCLAYQVTSSDLITDQPVPIGLPIGDTVAWLIDEDGMLIESNEGAIGELIIQGRCVTPGYCDQAQVKPSHAQHIHATGDIARFSAGQYYYHGRRDRMVKIAGFRVELGEIEACLQRHPAIAEVAVNYCVQTARLIATYVTQEARAKLGAIELKSYCSDFLPVYMIPNKFNSVSELPKNANGKVDYPTLAKVND</sequence>
<dbReference type="GO" id="GO:0043041">
    <property type="term" value="P:amino acid activation for nonribosomal peptide biosynthetic process"/>
    <property type="evidence" value="ECO:0007669"/>
    <property type="project" value="TreeGrafter"/>
</dbReference>
<feature type="domain" description="AMP-dependent synthetase/ligase" evidence="1">
    <location>
        <begin position="16"/>
        <end position="372"/>
    </location>
</feature>
<protein>
    <submittedName>
        <fullName evidence="3">Non-ribosomal peptide synthetase modules and related protein</fullName>
    </submittedName>
</protein>
<dbReference type="RefSeq" id="WP_009837239.1">
    <property type="nucleotide sequence ID" value="NZ_AAOH01000002.1"/>
</dbReference>
<dbReference type="HOGENOM" id="CLU_000022_2_12_6"/>
<evidence type="ECO:0000259" key="2">
    <source>
        <dbReference type="Pfam" id="PF13193"/>
    </source>
</evidence>
<comment type="caution">
    <text evidence="3">The sequence shown here is derived from an EMBL/GenBank/DDBJ whole genome shotgun (WGS) entry which is preliminary data.</text>
</comment>
<dbReference type="OrthoDB" id="9803968at2"/>
<dbReference type="InterPro" id="IPR025110">
    <property type="entry name" value="AMP-bd_C"/>
</dbReference>
<dbReference type="SMR" id="A4C5W1"/>
<dbReference type="GO" id="GO:0044550">
    <property type="term" value="P:secondary metabolite biosynthetic process"/>
    <property type="evidence" value="ECO:0007669"/>
    <property type="project" value="TreeGrafter"/>
</dbReference>
<dbReference type="PROSITE" id="PS00455">
    <property type="entry name" value="AMP_BINDING"/>
    <property type="match status" value="1"/>
</dbReference>
<keyword evidence="4" id="KW-1185">Reference proteome</keyword>
<evidence type="ECO:0000259" key="1">
    <source>
        <dbReference type="Pfam" id="PF00501"/>
    </source>
</evidence>
<dbReference type="Proteomes" id="UP000006201">
    <property type="component" value="Unassembled WGS sequence"/>
</dbReference>
<dbReference type="PANTHER" id="PTHR45527:SF1">
    <property type="entry name" value="FATTY ACID SYNTHASE"/>
    <property type="match status" value="1"/>
</dbReference>
<reference evidence="3 4" key="1">
    <citation type="submission" date="2006-02" db="EMBL/GenBank/DDBJ databases">
        <authorList>
            <person name="Moran M.A."/>
            <person name="Kjelleberg S."/>
            <person name="Egan S."/>
            <person name="Saunders N."/>
            <person name="Thomas T."/>
            <person name="Ferriera S."/>
            <person name="Johnson J."/>
            <person name="Kravitz S."/>
            <person name="Halpern A."/>
            <person name="Remington K."/>
            <person name="Beeson K."/>
            <person name="Tran B."/>
            <person name="Rogers Y.-H."/>
            <person name="Friedman R."/>
            <person name="Venter J.C."/>
        </authorList>
    </citation>
    <scope>NUCLEOTIDE SEQUENCE [LARGE SCALE GENOMIC DNA]</scope>
    <source>
        <strain evidence="3 4">D2</strain>
    </source>
</reference>
<dbReference type="eggNOG" id="COG1020">
    <property type="taxonomic scope" value="Bacteria"/>
</dbReference>
<proteinExistence type="predicted"/>
<dbReference type="AlphaFoldDB" id="A4C5W1"/>
<dbReference type="InterPro" id="IPR020845">
    <property type="entry name" value="AMP-binding_CS"/>
</dbReference>
<dbReference type="GO" id="GO:0031177">
    <property type="term" value="F:phosphopantetheine binding"/>
    <property type="evidence" value="ECO:0007669"/>
    <property type="project" value="TreeGrafter"/>
</dbReference>